<name>A0AAV2Z780_9STRA</name>
<keyword evidence="1" id="KW-0723">Serine/threonine-protein kinase</keyword>
<keyword evidence="4" id="KW-0418">Kinase</keyword>
<dbReference type="GO" id="GO:0005524">
    <property type="term" value="F:ATP binding"/>
    <property type="evidence" value="ECO:0007669"/>
    <property type="project" value="UniProtKB-KW"/>
</dbReference>
<dbReference type="InterPro" id="IPR011009">
    <property type="entry name" value="Kinase-like_dom_sf"/>
</dbReference>
<comment type="caution">
    <text evidence="7">The sequence shown here is derived from an EMBL/GenBank/DDBJ whole genome shotgun (WGS) entry which is preliminary data.</text>
</comment>
<keyword evidence="5" id="KW-0067">ATP-binding</keyword>
<feature type="domain" description="Protein kinase" evidence="6">
    <location>
        <begin position="4"/>
        <end position="274"/>
    </location>
</feature>
<evidence type="ECO:0000259" key="6">
    <source>
        <dbReference type="PROSITE" id="PS50011"/>
    </source>
</evidence>
<dbReference type="PANTHER" id="PTHR24346">
    <property type="entry name" value="MAP/MICROTUBULE AFFINITY-REGULATING KINASE"/>
    <property type="match status" value="1"/>
</dbReference>
<dbReference type="GO" id="GO:0035556">
    <property type="term" value="P:intracellular signal transduction"/>
    <property type="evidence" value="ECO:0007669"/>
    <property type="project" value="TreeGrafter"/>
</dbReference>
<keyword evidence="3" id="KW-0547">Nucleotide-binding</keyword>
<dbReference type="Gene3D" id="1.10.510.10">
    <property type="entry name" value="Transferase(Phosphotransferase) domain 1"/>
    <property type="match status" value="1"/>
</dbReference>
<accession>A0AAV2Z780</accession>
<organism evidence="7 8">
    <name type="scientific">Lagenidium giganteum</name>
    <dbReference type="NCBI Taxonomy" id="4803"/>
    <lineage>
        <taxon>Eukaryota</taxon>
        <taxon>Sar</taxon>
        <taxon>Stramenopiles</taxon>
        <taxon>Oomycota</taxon>
        <taxon>Peronosporomycetes</taxon>
        <taxon>Pythiales</taxon>
        <taxon>Pythiaceae</taxon>
    </lineage>
</organism>
<dbReference type="Pfam" id="PF00069">
    <property type="entry name" value="Pkinase"/>
    <property type="match status" value="1"/>
</dbReference>
<keyword evidence="2" id="KW-0808">Transferase</keyword>
<dbReference type="AlphaFoldDB" id="A0AAV2Z780"/>
<reference evidence="7" key="1">
    <citation type="submission" date="2022-11" db="EMBL/GenBank/DDBJ databases">
        <authorList>
            <person name="Morgan W.R."/>
            <person name="Tartar A."/>
        </authorList>
    </citation>
    <scope>NUCLEOTIDE SEQUENCE</scope>
    <source>
        <strain evidence="7">ARSEF 373</strain>
    </source>
</reference>
<evidence type="ECO:0000256" key="2">
    <source>
        <dbReference type="ARBA" id="ARBA00022679"/>
    </source>
</evidence>
<evidence type="ECO:0000256" key="4">
    <source>
        <dbReference type="ARBA" id="ARBA00022777"/>
    </source>
</evidence>
<keyword evidence="8" id="KW-1185">Reference proteome</keyword>
<dbReference type="GO" id="GO:0004674">
    <property type="term" value="F:protein serine/threonine kinase activity"/>
    <property type="evidence" value="ECO:0007669"/>
    <property type="project" value="UniProtKB-KW"/>
</dbReference>
<protein>
    <recommendedName>
        <fullName evidence="6">Protein kinase domain-containing protein</fullName>
    </recommendedName>
</protein>
<dbReference type="PANTHER" id="PTHR24346:SF82">
    <property type="entry name" value="KP78A-RELATED"/>
    <property type="match status" value="1"/>
</dbReference>
<proteinExistence type="predicted"/>
<reference evidence="7" key="2">
    <citation type="journal article" date="2023" name="Microbiol Resour">
        <title>Decontamination and Annotation of the Draft Genome Sequence of the Oomycete Lagenidium giganteum ARSEF 373.</title>
        <authorList>
            <person name="Morgan W.R."/>
            <person name="Tartar A."/>
        </authorList>
    </citation>
    <scope>NUCLEOTIDE SEQUENCE</scope>
    <source>
        <strain evidence="7">ARSEF 373</strain>
    </source>
</reference>
<evidence type="ECO:0000256" key="5">
    <source>
        <dbReference type="ARBA" id="ARBA00022840"/>
    </source>
</evidence>
<dbReference type="EMBL" id="DAKRPA010000048">
    <property type="protein sequence ID" value="DBA01414.1"/>
    <property type="molecule type" value="Genomic_DNA"/>
</dbReference>
<evidence type="ECO:0000256" key="3">
    <source>
        <dbReference type="ARBA" id="ARBA00022741"/>
    </source>
</evidence>
<evidence type="ECO:0000313" key="8">
    <source>
        <dbReference type="Proteomes" id="UP001146120"/>
    </source>
</evidence>
<dbReference type="SUPFAM" id="SSF56112">
    <property type="entry name" value="Protein kinase-like (PK-like)"/>
    <property type="match status" value="1"/>
</dbReference>
<dbReference type="GO" id="GO:0005737">
    <property type="term" value="C:cytoplasm"/>
    <property type="evidence" value="ECO:0007669"/>
    <property type="project" value="TreeGrafter"/>
</dbReference>
<evidence type="ECO:0000313" key="7">
    <source>
        <dbReference type="EMBL" id="DBA01414.1"/>
    </source>
</evidence>
<dbReference type="Proteomes" id="UP001146120">
    <property type="component" value="Unassembled WGS sequence"/>
</dbReference>
<evidence type="ECO:0000256" key="1">
    <source>
        <dbReference type="ARBA" id="ARBA00022527"/>
    </source>
</evidence>
<gene>
    <name evidence="7" type="ORF">N0F65_007311</name>
</gene>
<dbReference type="PROSITE" id="PS50011">
    <property type="entry name" value="PROTEIN_KINASE_DOM"/>
    <property type="match status" value="1"/>
</dbReference>
<sequence>MLRISTLEKLGDTMSGDVWRAEYTLRATHKAVVAIKHIDMVKARRSRQWFNHGDDPAQERWAIERIWDAGGHRNILHVHAVMATHHCMIITMDFCEGGDLLALVHLAPERRLLEDTALHLFRQVVAGVHFLHENGIAHRDLSLENVLLSGGIVKICDFGLSAPTDSKCSNAVGKAYYMAPEVVALREYDPASADLWSLGIILFILLSGSPAFDCASVDDASFEAFKRLGVRQILEGWGVAVGISESTLQLLEGLFEIDPTKRLTMAKVQAHLVMK</sequence>
<dbReference type="InterPro" id="IPR000719">
    <property type="entry name" value="Prot_kinase_dom"/>
</dbReference>